<dbReference type="InterPro" id="IPR001192">
    <property type="entry name" value="PI-PLC_fam"/>
</dbReference>
<evidence type="ECO:0000256" key="12">
    <source>
        <dbReference type="ARBA" id="ARBA00023098"/>
    </source>
</evidence>
<keyword evidence="5" id="KW-0964">Secreted</keyword>
<dbReference type="SUPFAM" id="SSF51695">
    <property type="entry name" value="PLC-like phosphodiesterases"/>
    <property type="match status" value="1"/>
</dbReference>
<protein>
    <recommendedName>
        <fullName evidence="16">1-phosphatidylinositol 4,5-bisphosphate phosphodiesterase</fullName>
        <ecNumber evidence="16">3.1.4.11</ecNumber>
    </recommendedName>
</protein>
<evidence type="ECO:0000256" key="7">
    <source>
        <dbReference type="ARBA" id="ARBA00022723"/>
    </source>
</evidence>
<dbReference type="InterPro" id="IPR014815">
    <property type="entry name" value="PLC-beta_C"/>
</dbReference>
<evidence type="ECO:0000256" key="21">
    <source>
        <dbReference type="SAM" id="MobiDB-lite"/>
    </source>
</evidence>
<dbReference type="GO" id="GO:0046488">
    <property type="term" value="P:phosphatidylinositol metabolic process"/>
    <property type="evidence" value="ECO:0007669"/>
    <property type="project" value="TreeGrafter"/>
</dbReference>
<evidence type="ECO:0000256" key="3">
    <source>
        <dbReference type="ARBA" id="ARBA00004613"/>
    </source>
</evidence>
<dbReference type="InterPro" id="IPR035892">
    <property type="entry name" value="C2_domain_sf"/>
</dbReference>
<dbReference type="Gene3D" id="2.60.40.150">
    <property type="entry name" value="C2 domain"/>
    <property type="match status" value="1"/>
</dbReference>
<keyword evidence="6" id="KW-0597">Phosphoprotein</keyword>
<dbReference type="Gene3D" id="2.30.29.240">
    <property type="match status" value="1"/>
</dbReference>
<dbReference type="GO" id="GO:0005576">
    <property type="term" value="C:extracellular region"/>
    <property type="evidence" value="ECO:0007669"/>
    <property type="project" value="UniProtKB-SubCell"/>
</dbReference>
<dbReference type="GO" id="GO:0051209">
    <property type="term" value="P:release of sequestered calcium ion into cytosol"/>
    <property type="evidence" value="ECO:0007669"/>
    <property type="project" value="TreeGrafter"/>
</dbReference>
<dbReference type="GO" id="GO:0005509">
    <property type="term" value="F:calcium ion binding"/>
    <property type="evidence" value="ECO:0007669"/>
    <property type="project" value="UniProtKB-UniRule"/>
</dbReference>
<gene>
    <name evidence="24" type="ORF">LARSCL_LOCUS21011</name>
</gene>
<dbReference type="Gene3D" id="1.20.1230.10">
    <property type="entry name" value="Phospholipase C beta, distal C-terminal domain"/>
    <property type="match status" value="1"/>
</dbReference>
<dbReference type="GO" id="GO:0004435">
    <property type="term" value="F:phosphatidylinositol-4,5-bisphosphate phospholipase C activity"/>
    <property type="evidence" value="ECO:0007669"/>
    <property type="project" value="UniProtKB-UniRule"/>
</dbReference>
<keyword evidence="12 16" id="KW-0443">Lipid metabolism</keyword>
<evidence type="ECO:0000256" key="9">
    <source>
        <dbReference type="ARBA" id="ARBA00022837"/>
    </source>
</evidence>
<keyword evidence="20" id="KW-0175">Coiled coil</keyword>
<evidence type="ECO:0000256" key="1">
    <source>
        <dbReference type="ARBA" id="ARBA00000110"/>
    </source>
</evidence>
<dbReference type="CDD" id="cd08591">
    <property type="entry name" value="PI-PLCc_beta"/>
    <property type="match status" value="1"/>
</dbReference>
<dbReference type="SUPFAM" id="SSF49562">
    <property type="entry name" value="C2 domain (Calcium/lipid-binding domain, CaLB)"/>
    <property type="match status" value="1"/>
</dbReference>
<dbReference type="InterPro" id="IPR053945">
    <property type="entry name" value="PLCB1-4-like_EFh"/>
</dbReference>
<evidence type="ECO:0000256" key="11">
    <source>
        <dbReference type="ARBA" id="ARBA00022963"/>
    </source>
</evidence>
<dbReference type="PANTHER" id="PTHR10336:SF149">
    <property type="entry name" value="1-PHOSPHATIDYLINOSITOL 4,5-BISPHOSPHATE PHOSPHODIESTERASE CLASSES I AND II"/>
    <property type="match status" value="1"/>
</dbReference>
<feature type="compositionally biased region" description="Polar residues" evidence="21">
    <location>
        <begin position="496"/>
        <end position="525"/>
    </location>
</feature>
<evidence type="ECO:0000256" key="5">
    <source>
        <dbReference type="ARBA" id="ARBA00022525"/>
    </source>
</evidence>
<dbReference type="SUPFAM" id="SSF50729">
    <property type="entry name" value="PH domain-like"/>
    <property type="match status" value="1"/>
</dbReference>
<keyword evidence="11 16" id="KW-0442">Lipid degradation</keyword>
<evidence type="ECO:0000256" key="20">
    <source>
        <dbReference type="SAM" id="Coils"/>
    </source>
</evidence>
<keyword evidence="7 18" id="KW-0479">Metal-binding</keyword>
<dbReference type="PROSITE" id="PS50004">
    <property type="entry name" value="C2"/>
    <property type="match status" value="1"/>
</dbReference>
<name>A0AAV2BRX2_9ARAC</name>
<dbReference type="Pfam" id="PF00387">
    <property type="entry name" value="PI-PLC-Y"/>
    <property type="match status" value="1"/>
</dbReference>
<dbReference type="InterPro" id="IPR042531">
    <property type="entry name" value="PLC-beta_C_sf"/>
</dbReference>
<feature type="compositionally biased region" description="Low complexity" evidence="21">
    <location>
        <begin position="1230"/>
        <end position="1243"/>
    </location>
</feature>
<dbReference type="InterPro" id="IPR017946">
    <property type="entry name" value="PLC-like_Pdiesterase_TIM-brl"/>
</dbReference>
<evidence type="ECO:0000256" key="18">
    <source>
        <dbReference type="PIRSR" id="PIRSR000956-2"/>
    </source>
</evidence>
<evidence type="ECO:0000259" key="22">
    <source>
        <dbReference type="PROSITE" id="PS50004"/>
    </source>
</evidence>
<sequence length="1250" mass="141939">MAGAKSGVHVVQLKPISVPKGLVEGNKFIKWDDDSTVGTPVTLKVDEKGFFLYWTDQNKETEFLEISCMRDVRTGRYSRVPKEGKLRDSVTMGPPDVPLEDKTVTVVYGLDLVNISFLNFCCIGREIAQEWMDALMKMAYNLLALNAPATMFLEKLYTKISLMVDRDGRVPVKNVVKLFAQNKEDKKRVEKALELCGVSTGKNDTINPEKFSFEIFQNFYRYLTGREEVDAIFERLTGSRKKGMTVDQLVEFLNKEQRDPRLNEILYPYADPGRVRDLIAAHEPHKSYAQKGLLSVDGFLRYLMGSDNVIVAPEKFDLNLDMDQPLSHYFINSSHNTYLTGHQLTGKSSVEIYRQCLLSGCRCVELDCWNGKYSDEEPIITHGYTVVTEVLLKEVLEAIAESAFKTSDYPVLLSFENHCSPKQQAKMANYCTKILGDLLLTEPIPNYDLRPDTPLPSPNQLMRKILIKNKKKHYPKSVSSAKSTTAIEKEEEPFVQPSSTPEKIKLTPSTSDEPRSSSKAGTLTNGGPEMERVPSEVDDSGSDSASDEEEQVDAEVTCDQNEGTAAKESEAGAEMSALVLYTQPVRFHSFEHAEKRNRCFEISSFVETQATNLLKEHPVEFVDYNKRQLSRIYPKGTRVDSSNYMPQVFWNAGCQLVALNFQTLDLGMQLNMGIFEYNGRSGYLLKPHFMRRKDKKFDPFTESTVDGIIAGTVSIKIISGQLLTDKRVGTYVEVDMYGLPADTVRRRFKTKTVPNNGINPMYDEEPFVFKKVVLPDLACLRIAAYEEGGKFIGHRVLPVVGLRPGYRHISLRNESGQPLQFHMLFVQITVKDYVPDGFSELADALANPIAYQSIMEKHARQLQALTDDDDNLEDEKESGRSPAKLSICSDSGRQSANKEDKSDSRGSSRHNTVNGNIQRMTSGSTSPAAMPALKRQETLRRGLAQSVRSLSDENAQEKNPSLLESEEANITAEPLEKLREHKSVLKVMAKLEKELQTVRKKHEKMKEKERDQLLQKEEKLCKAQEHQKTHIVKNHSKLVKKGSGIDVQLLKRKSEAGLQAMSVEHQTKFSQQLEELQKVHSQTLLSITRELYKAELEVYERYQEPLYSAMEKSLLSSQAAQMEYLKSLHDREVAELMKRLEVQNKEEMKDLSKKHKDKNELARIKRESHQRLIEQAVAERQRFSSLLDKRKSELERQHLEVKKQLEEERSSARERLQQDFQSKISRLLLTVEGSSSGPSPTSETVERTPL</sequence>
<comment type="catalytic activity">
    <reaction evidence="1">
        <text>an N-(acyl)-sphingosylphosphoethanolamine = an N-(acyl)-sphingosyl-1,3-cyclic phosphate + ethanolamine</text>
        <dbReference type="Rhea" id="RHEA:60648"/>
        <dbReference type="ChEBI" id="CHEBI:57603"/>
        <dbReference type="ChEBI" id="CHEBI:143891"/>
        <dbReference type="ChEBI" id="CHEBI:143892"/>
    </reaction>
</comment>
<dbReference type="CDD" id="cd13361">
    <property type="entry name" value="PH_PLC_beta"/>
    <property type="match status" value="1"/>
</dbReference>
<dbReference type="PIRSF" id="PIRSF000956">
    <property type="entry name" value="PLC-beta"/>
    <property type="match status" value="1"/>
</dbReference>
<dbReference type="SMART" id="SM00149">
    <property type="entry name" value="PLCYc"/>
    <property type="match status" value="1"/>
</dbReference>
<feature type="compositionally biased region" description="Acidic residues" evidence="21">
    <location>
        <begin position="536"/>
        <end position="553"/>
    </location>
</feature>
<dbReference type="GO" id="GO:0005737">
    <property type="term" value="C:cytoplasm"/>
    <property type="evidence" value="ECO:0007669"/>
    <property type="project" value="UniProtKB-SubCell"/>
</dbReference>
<evidence type="ECO:0000256" key="13">
    <source>
        <dbReference type="ARBA" id="ARBA00023157"/>
    </source>
</evidence>
<dbReference type="PRINTS" id="PR00390">
    <property type="entry name" value="PHPHLIPASEC"/>
</dbReference>
<dbReference type="SUPFAM" id="SSF47473">
    <property type="entry name" value="EF-hand"/>
    <property type="match status" value="1"/>
</dbReference>
<dbReference type="Pfam" id="PF17787">
    <property type="entry name" value="PH_14"/>
    <property type="match status" value="1"/>
</dbReference>
<comment type="catalytic activity">
    <reaction evidence="16 19">
        <text>a 1,2-diacyl-sn-glycero-3-phospho-(1D-myo-inositol-4,5-bisphosphate) + H2O = 1D-myo-inositol 1,4,5-trisphosphate + a 1,2-diacyl-sn-glycerol + H(+)</text>
        <dbReference type="Rhea" id="RHEA:33179"/>
        <dbReference type="ChEBI" id="CHEBI:15377"/>
        <dbReference type="ChEBI" id="CHEBI:15378"/>
        <dbReference type="ChEBI" id="CHEBI:17815"/>
        <dbReference type="ChEBI" id="CHEBI:58456"/>
        <dbReference type="ChEBI" id="CHEBI:203600"/>
        <dbReference type="EC" id="3.1.4.11"/>
    </reaction>
</comment>
<keyword evidence="15" id="KW-0456">Lyase</keyword>
<dbReference type="AlphaFoldDB" id="A0AAV2BRX2"/>
<evidence type="ECO:0000313" key="24">
    <source>
        <dbReference type="EMBL" id="CAL1298813.1"/>
    </source>
</evidence>
<dbReference type="Pfam" id="PF08703">
    <property type="entry name" value="PLC-beta_C"/>
    <property type="match status" value="1"/>
</dbReference>
<dbReference type="Proteomes" id="UP001497382">
    <property type="component" value="Unassembled WGS sequence"/>
</dbReference>
<organism evidence="24 25">
    <name type="scientific">Larinioides sclopetarius</name>
    <dbReference type="NCBI Taxonomy" id="280406"/>
    <lineage>
        <taxon>Eukaryota</taxon>
        <taxon>Metazoa</taxon>
        <taxon>Ecdysozoa</taxon>
        <taxon>Arthropoda</taxon>
        <taxon>Chelicerata</taxon>
        <taxon>Arachnida</taxon>
        <taxon>Araneae</taxon>
        <taxon>Araneomorphae</taxon>
        <taxon>Entelegynae</taxon>
        <taxon>Araneoidea</taxon>
        <taxon>Araneidae</taxon>
        <taxon>Larinioides</taxon>
    </lineage>
</organism>
<evidence type="ECO:0000256" key="14">
    <source>
        <dbReference type="ARBA" id="ARBA00023224"/>
    </source>
</evidence>
<dbReference type="EMBL" id="CAXIEN010000476">
    <property type="protein sequence ID" value="CAL1298813.1"/>
    <property type="molecule type" value="Genomic_DNA"/>
</dbReference>
<proteinExistence type="predicted"/>
<dbReference type="SMART" id="SM00239">
    <property type="entry name" value="C2"/>
    <property type="match status" value="1"/>
</dbReference>
<dbReference type="InterPro" id="IPR000008">
    <property type="entry name" value="C2_dom"/>
</dbReference>
<evidence type="ECO:0000256" key="6">
    <source>
        <dbReference type="ARBA" id="ARBA00022553"/>
    </source>
</evidence>
<dbReference type="GO" id="GO:0048015">
    <property type="term" value="P:phosphatidylinositol-mediated signaling"/>
    <property type="evidence" value="ECO:0007669"/>
    <property type="project" value="TreeGrafter"/>
</dbReference>
<evidence type="ECO:0000256" key="17">
    <source>
        <dbReference type="PIRSR" id="PIRSR000956-1"/>
    </source>
</evidence>
<feature type="compositionally biased region" description="Polar residues" evidence="21">
    <location>
        <begin position="477"/>
        <end position="486"/>
    </location>
</feature>
<feature type="compositionally biased region" description="Polar residues" evidence="21">
    <location>
        <begin position="909"/>
        <end position="927"/>
    </location>
</feature>
<keyword evidence="14 16" id="KW-0807">Transducer</keyword>
<dbReference type="Pfam" id="PF00388">
    <property type="entry name" value="PI-PLC-X"/>
    <property type="match status" value="1"/>
</dbReference>
<feature type="region of interest" description="Disordered" evidence="21">
    <location>
        <begin position="476"/>
        <end position="570"/>
    </location>
</feature>
<feature type="binding site" evidence="18">
    <location>
        <position position="336"/>
    </location>
    <ligand>
        <name>Ca(2+)</name>
        <dbReference type="ChEBI" id="CHEBI:29108"/>
    </ligand>
</feature>
<reference evidence="24 25" key="1">
    <citation type="submission" date="2024-04" db="EMBL/GenBank/DDBJ databases">
        <authorList>
            <person name="Rising A."/>
            <person name="Reimegard J."/>
            <person name="Sonavane S."/>
            <person name="Akerstrom W."/>
            <person name="Nylinder S."/>
            <person name="Hedman E."/>
            <person name="Kallberg Y."/>
        </authorList>
    </citation>
    <scope>NUCLEOTIDE SEQUENCE [LARGE SCALE GENOMIC DNA]</scope>
</reference>
<keyword evidence="4" id="KW-0963">Cytoplasm</keyword>
<evidence type="ECO:0000256" key="16">
    <source>
        <dbReference type="PIRNR" id="PIRNR000956"/>
    </source>
</evidence>
<keyword evidence="8 16" id="KW-0378">Hydrolase</keyword>
<feature type="binding site" evidence="18">
    <location>
        <position position="367"/>
    </location>
    <ligand>
        <name>Ca(2+)</name>
        <dbReference type="ChEBI" id="CHEBI:29108"/>
    </ligand>
</feature>
<feature type="binding site" evidence="18">
    <location>
        <position position="365"/>
    </location>
    <ligand>
        <name>Ca(2+)</name>
        <dbReference type="ChEBI" id="CHEBI:29108"/>
    </ligand>
</feature>
<dbReference type="Pfam" id="PF22631">
    <property type="entry name" value="PLCB1-4-like_EFh"/>
    <property type="match status" value="1"/>
</dbReference>
<comment type="caution">
    <text evidence="24">The sequence shown here is derived from an EMBL/GenBank/DDBJ whole genome shotgun (WGS) entry which is preliminary data.</text>
</comment>
<feature type="active site" evidence="17">
    <location>
        <position position="335"/>
    </location>
</feature>
<evidence type="ECO:0000256" key="2">
    <source>
        <dbReference type="ARBA" id="ARBA00004496"/>
    </source>
</evidence>
<evidence type="ECO:0000313" key="25">
    <source>
        <dbReference type="Proteomes" id="UP001497382"/>
    </source>
</evidence>
<feature type="domain" description="PI-PLC Y-box" evidence="23">
    <location>
        <begin position="575"/>
        <end position="691"/>
    </location>
</feature>
<dbReference type="SUPFAM" id="SSF69989">
    <property type="entry name" value="C-terminal domain of PLC-beta"/>
    <property type="match status" value="1"/>
</dbReference>
<feature type="coiled-coil region" evidence="20">
    <location>
        <begin position="981"/>
        <end position="1019"/>
    </location>
</feature>
<dbReference type="Gene3D" id="3.20.20.190">
    <property type="entry name" value="Phosphatidylinositol (PI) phosphodiesterase"/>
    <property type="match status" value="1"/>
</dbReference>
<evidence type="ECO:0000256" key="15">
    <source>
        <dbReference type="ARBA" id="ARBA00023239"/>
    </source>
</evidence>
<dbReference type="Gene3D" id="1.10.238.10">
    <property type="entry name" value="EF-hand"/>
    <property type="match status" value="1"/>
</dbReference>
<dbReference type="InterPro" id="IPR037862">
    <property type="entry name" value="PLC-beta_PH"/>
</dbReference>
<dbReference type="InterPro" id="IPR000909">
    <property type="entry name" value="PLipase_C_PInositol-sp_X_dom"/>
</dbReference>
<comment type="subcellular location">
    <subcellularLocation>
        <location evidence="2">Cytoplasm</location>
    </subcellularLocation>
    <subcellularLocation>
        <location evidence="3">Secreted</location>
    </subcellularLocation>
</comment>
<dbReference type="PROSITE" id="PS50007">
    <property type="entry name" value="PIPLC_X_DOMAIN"/>
    <property type="match status" value="1"/>
</dbReference>
<dbReference type="FunFam" id="2.60.40.150:FF:000008">
    <property type="entry name" value="1-phosphatidylinositol 4,5-bisphosphate phosphodiesterase"/>
    <property type="match status" value="1"/>
</dbReference>
<dbReference type="SMART" id="SM00148">
    <property type="entry name" value="PLCXc"/>
    <property type="match status" value="1"/>
</dbReference>
<evidence type="ECO:0000256" key="8">
    <source>
        <dbReference type="ARBA" id="ARBA00022801"/>
    </source>
</evidence>
<dbReference type="GO" id="GO:0016829">
    <property type="term" value="F:lyase activity"/>
    <property type="evidence" value="ECO:0007669"/>
    <property type="project" value="UniProtKB-KW"/>
</dbReference>
<evidence type="ECO:0000256" key="10">
    <source>
        <dbReference type="ARBA" id="ARBA00022842"/>
    </source>
</evidence>
<evidence type="ECO:0000256" key="4">
    <source>
        <dbReference type="ARBA" id="ARBA00022490"/>
    </source>
</evidence>
<keyword evidence="10" id="KW-0460">Magnesium</keyword>
<feature type="active site" evidence="17">
    <location>
        <position position="382"/>
    </location>
</feature>
<comment type="cofactor">
    <cofactor evidence="18">
        <name>Ca(2+)</name>
        <dbReference type="ChEBI" id="CHEBI:29108"/>
    </cofactor>
    <text evidence="18">Binds 1 Ca(2+) ion per subunit.</text>
</comment>
<dbReference type="EC" id="3.1.4.11" evidence="16"/>
<keyword evidence="13" id="KW-1015">Disulfide bond</keyword>
<accession>A0AAV2BRX2</accession>
<dbReference type="InterPro" id="IPR011992">
    <property type="entry name" value="EF-hand-dom_pair"/>
</dbReference>
<dbReference type="FunFam" id="1.10.238.10:FF:000005">
    <property type="entry name" value="Phosphoinositide phospholipase C"/>
    <property type="match status" value="1"/>
</dbReference>
<dbReference type="GO" id="GO:0007186">
    <property type="term" value="P:G protein-coupled receptor signaling pathway"/>
    <property type="evidence" value="ECO:0007669"/>
    <property type="project" value="TreeGrafter"/>
</dbReference>
<keyword evidence="9 18" id="KW-0106">Calcium</keyword>
<dbReference type="InterPro" id="IPR016280">
    <property type="entry name" value="PLC-beta"/>
</dbReference>
<feature type="compositionally biased region" description="Basic and acidic residues" evidence="21">
    <location>
        <begin position="896"/>
        <end position="906"/>
    </location>
</feature>
<evidence type="ECO:0000256" key="19">
    <source>
        <dbReference type="RuleBase" id="RU361133"/>
    </source>
</evidence>
<dbReference type="InterPro" id="IPR001711">
    <property type="entry name" value="PLipase_C_Pinositol-sp_Y"/>
</dbReference>
<evidence type="ECO:0000259" key="23">
    <source>
        <dbReference type="PROSITE" id="PS50008"/>
    </source>
</evidence>
<dbReference type="PROSITE" id="PS50008">
    <property type="entry name" value="PIPLC_Y_DOMAIN"/>
    <property type="match status" value="1"/>
</dbReference>
<feature type="region of interest" description="Disordered" evidence="21">
    <location>
        <begin position="870"/>
        <end position="934"/>
    </location>
</feature>
<feature type="binding site" evidence="18">
    <location>
        <position position="416"/>
    </location>
    <ligand>
        <name>Ca(2+)</name>
        <dbReference type="ChEBI" id="CHEBI:29108"/>
    </ligand>
</feature>
<dbReference type="PANTHER" id="PTHR10336">
    <property type="entry name" value="PHOSPHOINOSITIDE-SPECIFIC PHOSPHOLIPASE C FAMILY PROTEIN"/>
    <property type="match status" value="1"/>
</dbReference>
<feature type="coiled-coil region" evidence="20">
    <location>
        <begin position="1189"/>
        <end position="1222"/>
    </location>
</feature>
<feature type="domain" description="C2" evidence="22">
    <location>
        <begin position="694"/>
        <end position="819"/>
    </location>
</feature>
<feature type="region of interest" description="Disordered" evidence="21">
    <location>
        <begin position="1229"/>
        <end position="1250"/>
    </location>
</feature>
<dbReference type="CDD" id="cd00275">
    <property type="entry name" value="C2_PLC_like"/>
    <property type="match status" value="1"/>
</dbReference>
<keyword evidence="25" id="KW-1185">Reference proteome</keyword>
<dbReference type="GO" id="GO:0016042">
    <property type="term" value="P:lipid catabolic process"/>
    <property type="evidence" value="ECO:0007669"/>
    <property type="project" value="UniProtKB-KW"/>
</dbReference>